<evidence type="ECO:0000256" key="1">
    <source>
        <dbReference type="ARBA" id="ARBA00011073"/>
    </source>
</evidence>
<dbReference type="InterPro" id="IPR015500">
    <property type="entry name" value="Peptidase_S8_subtilisin-rel"/>
</dbReference>
<dbReference type="InterPro" id="IPR026444">
    <property type="entry name" value="Secre_tail"/>
</dbReference>
<evidence type="ECO:0000256" key="3">
    <source>
        <dbReference type="ARBA" id="ARBA00022801"/>
    </source>
</evidence>
<dbReference type="EMBL" id="SMAD01000006">
    <property type="protein sequence ID" value="TCS86803.1"/>
    <property type="molecule type" value="Genomic_DNA"/>
</dbReference>
<dbReference type="SUPFAM" id="SSF52743">
    <property type="entry name" value="Subtilisin-like"/>
    <property type="match status" value="1"/>
</dbReference>
<dbReference type="Proteomes" id="UP000295807">
    <property type="component" value="Unassembled WGS sequence"/>
</dbReference>
<dbReference type="Gene3D" id="2.60.120.380">
    <property type="match status" value="1"/>
</dbReference>
<dbReference type="AlphaFoldDB" id="A0A4R3KR18"/>
<feature type="domain" description="GEVED" evidence="8">
    <location>
        <begin position="652"/>
        <end position="727"/>
    </location>
</feature>
<feature type="domain" description="Peptidase S8/S53" evidence="6">
    <location>
        <begin position="146"/>
        <end position="433"/>
    </location>
</feature>
<feature type="active site" description="Charge relay system" evidence="5">
    <location>
        <position position="154"/>
    </location>
</feature>
<comment type="caution">
    <text evidence="9">The sequence shown here is derived from an EMBL/GenBank/DDBJ whole genome shotgun (WGS) entry which is preliminary data.</text>
</comment>
<evidence type="ECO:0000256" key="5">
    <source>
        <dbReference type="PROSITE-ProRule" id="PRU01240"/>
    </source>
</evidence>
<keyword evidence="3 5" id="KW-0378">Hydrolase</keyword>
<dbReference type="PRINTS" id="PR00723">
    <property type="entry name" value="SUBTILISIN"/>
</dbReference>
<evidence type="ECO:0000256" key="4">
    <source>
        <dbReference type="ARBA" id="ARBA00022825"/>
    </source>
</evidence>
<evidence type="ECO:0000259" key="7">
    <source>
        <dbReference type="Pfam" id="PF18962"/>
    </source>
</evidence>
<evidence type="ECO:0000313" key="9">
    <source>
        <dbReference type="EMBL" id="TCS86803.1"/>
    </source>
</evidence>
<name>A0A4R3KR18_9SPHI</name>
<comment type="similarity">
    <text evidence="1 5">Belongs to the peptidase S8 family.</text>
</comment>
<dbReference type="InterPro" id="IPR051048">
    <property type="entry name" value="Peptidase_S8/S53_subtilisin"/>
</dbReference>
<keyword evidence="10" id="KW-1185">Reference proteome</keyword>
<dbReference type="Pfam" id="PF20009">
    <property type="entry name" value="GEVED"/>
    <property type="match status" value="1"/>
</dbReference>
<feature type="active site" description="Charge relay system" evidence="5">
    <location>
        <position position="378"/>
    </location>
</feature>
<dbReference type="PROSITE" id="PS00138">
    <property type="entry name" value="SUBTILASE_SER"/>
    <property type="match status" value="1"/>
</dbReference>
<evidence type="ECO:0000313" key="10">
    <source>
        <dbReference type="Proteomes" id="UP000295807"/>
    </source>
</evidence>
<dbReference type="OrthoDB" id="9792152at2"/>
<dbReference type="InterPro" id="IPR036852">
    <property type="entry name" value="Peptidase_S8/S53_dom_sf"/>
</dbReference>
<dbReference type="GO" id="GO:0006508">
    <property type="term" value="P:proteolysis"/>
    <property type="evidence" value="ECO:0007669"/>
    <property type="project" value="UniProtKB-KW"/>
</dbReference>
<feature type="domain" description="Secretion system C-terminal sorting" evidence="7">
    <location>
        <begin position="1168"/>
        <end position="1248"/>
    </location>
</feature>
<sequence length="1250" mass="133619">MKPYLFLILTLASIFPARGQESGVPLSNRAPLVRLAGKYKAVGDLRSDIALRLAREKNWPVFQQLPGGGVIRLERIDKLGLPVYTLTSNNIRSAATTGTDLLWPGGSSGLNLRGASPLLLSRLGIWDGGATLASHQEFGGRIVQKDRALPANQHATHVAGTLVAAGINRPARGMAFGASNLIAYDFLNDNAEMAREAPMLLVSNHSYGALAGWRFNEGQNRWEWYGESGTNEDYKFGYYDITAREWDEIAWNAPYYLIVKSAGNNRNVNGPAEGSAYYRYNKEGVMAPAPGDAPFPSANDGYDILPLYANAKNILLVGAVNPIPAGYSEASDVVMASFSGWGPTDDGRIKPDIMGNGVGVLSTSSASDDGYTILSGTSMSSPNVAGTLFLLQELYSNLHEGEFMRSATLRGLAIHTAGEAGASPGPDYRFGWGVLNAGKAAEVILNTSGSHRILEASLEQGTQDSYELLASGYAPLEVTICWTDPEADTISEEQALDNPSPRLVNDLDVRAGSPGNNERFYPWILNPSQPAAAAEKGDNVLDNVEKLVIPAPVHGRRYVVTISHKAALKRGPQPYSLIISGAGGTSYCSSGAQENTGLSISSIQAGTLNYTAGEECTTYTNLLGEYIQARPGAIVPFSIQTGSCGSSGSHTIKVFGDWNNDGDFTGEGELLAVSAVLTGNSTFEGNIHIPSSLSAGAFIRLRIVAVSTSSAAEVSPCGAYQKGETLDTSIEIIKPARDLSVEALISPSASGFCPGGRNLLSILLRNRGTEALEGFPLNAEIREGASVIASLQETFNGILQPGDTAVYTFPYFIAAAPATRYTFTVHAGPDDDQVIANNSLEAVRQSNTAADSPAGIRALICEDGQKAVLIDEEQETVYWYDQLQGGNLIGAGDTVTTAFTGSNTTFYGAINEFSGRLGPATKSDLPPVTQGDAYHQYTPSVMIETKVPLVIESARMYTGNPGKISFTVYDNGGTEIARSVQHVGASRSTAAPGPLPDDPLDTGRTYYLDLRIPRPGNYLITVDYEGTDASIFRSTSSPDYPYSIPGIMSITGTTASQEAENNYYYFYGMSVSALGCPGPRTAVQGTPLEAPGITQVGDTLFSSRGTELQWYLNGEPLEDETGARLQAKVSGTYQVTTSLGNCIVFSEPYSFTTLDDLISGLENHGLIIYPNPGTANRETPLTIEFYAREQDDAEVRVVDMQGKILYREKPRLQSGKNTIPLILEHLSPGIYALSLSINGESFAGKFIIHR</sequence>
<dbReference type="Gene3D" id="3.40.50.200">
    <property type="entry name" value="Peptidase S8/S53 domain"/>
    <property type="match status" value="1"/>
</dbReference>
<dbReference type="InterPro" id="IPR000209">
    <property type="entry name" value="Peptidase_S8/S53_dom"/>
</dbReference>
<keyword evidence="4 5" id="KW-0720">Serine protease</keyword>
<evidence type="ECO:0000259" key="6">
    <source>
        <dbReference type="Pfam" id="PF00082"/>
    </source>
</evidence>
<dbReference type="InterPro" id="IPR008979">
    <property type="entry name" value="Galactose-bd-like_sf"/>
</dbReference>
<dbReference type="Pfam" id="PF00082">
    <property type="entry name" value="Peptidase_S8"/>
    <property type="match status" value="1"/>
</dbReference>
<accession>A0A4R3KR18</accession>
<dbReference type="PANTHER" id="PTHR43399:SF4">
    <property type="entry name" value="CELL WALL-ASSOCIATED PROTEASE"/>
    <property type="match status" value="1"/>
</dbReference>
<dbReference type="GO" id="GO:0004252">
    <property type="term" value="F:serine-type endopeptidase activity"/>
    <property type="evidence" value="ECO:0007669"/>
    <property type="project" value="UniProtKB-UniRule"/>
</dbReference>
<dbReference type="PROSITE" id="PS51892">
    <property type="entry name" value="SUBTILASE"/>
    <property type="match status" value="1"/>
</dbReference>
<reference evidence="9 10" key="1">
    <citation type="submission" date="2019-03" db="EMBL/GenBank/DDBJ databases">
        <title>Genomic Encyclopedia of Type Strains, Phase IV (KMG-IV): sequencing the most valuable type-strain genomes for metagenomic binning, comparative biology and taxonomic classification.</title>
        <authorList>
            <person name="Goeker M."/>
        </authorList>
    </citation>
    <scope>NUCLEOTIDE SEQUENCE [LARGE SCALE GENOMIC DNA]</scope>
    <source>
        <strain evidence="9 10">DSM 21100</strain>
    </source>
</reference>
<evidence type="ECO:0000259" key="8">
    <source>
        <dbReference type="Pfam" id="PF20009"/>
    </source>
</evidence>
<feature type="active site" description="Charge relay system" evidence="5">
    <location>
        <position position="127"/>
    </location>
</feature>
<dbReference type="NCBIfam" id="TIGR04183">
    <property type="entry name" value="Por_Secre_tail"/>
    <property type="match status" value="1"/>
</dbReference>
<dbReference type="Pfam" id="PF18962">
    <property type="entry name" value="Por_Secre_tail"/>
    <property type="match status" value="1"/>
</dbReference>
<proteinExistence type="inferred from homology"/>
<dbReference type="InterPro" id="IPR045474">
    <property type="entry name" value="GEVED"/>
</dbReference>
<gene>
    <name evidence="9" type="ORF">EDD80_106114</name>
</gene>
<dbReference type="InterPro" id="IPR023828">
    <property type="entry name" value="Peptidase_S8_Ser-AS"/>
</dbReference>
<dbReference type="RefSeq" id="WP_132129367.1">
    <property type="nucleotide sequence ID" value="NZ_CP042432.1"/>
</dbReference>
<protein>
    <submittedName>
        <fullName evidence="9">Putative secreted protein (Por secretion system target)</fullName>
    </submittedName>
</protein>
<dbReference type="SUPFAM" id="SSF49785">
    <property type="entry name" value="Galactose-binding domain-like"/>
    <property type="match status" value="1"/>
</dbReference>
<keyword evidence="2 5" id="KW-0645">Protease</keyword>
<dbReference type="CDD" id="cd04842">
    <property type="entry name" value="Peptidases_S8_Kp43_protease"/>
    <property type="match status" value="1"/>
</dbReference>
<evidence type="ECO:0000256" key="2">
    <source>
        <dbReference type="ARBA" id="ARBA00022670"/>
    </source>
</evidence>
<dbReference type="InterPro" id="IPR034058">
    <property type="entry name" value="TagA/B/C/D_pept_dom"/>
</dbReference>
<dbReference type="PANTHER" id="PTHR43399">
    <property type="entry name" value="SUBTILISIN-RELATED"/>
    <property type="match status" value="1"/>
</dbReference>
<organism evidence="9 10">
    <name type="scientific">Anseongella ginsenosidimutans</name>
    <dbReference type="NCBI Taxonomy" id="496056"/>
    <lineage>
        <taxon>Bacteria</taxon>
        <taxon>Pseudomonadati</taxon>
        <taxon>Bacteroidota</taxon>
        <taxon>Sphingobacteriia</taxon>
        <taxon>Sphingobacteriales</taxon>
        <taxon>Sphingobacteriaceae</taxon>
        <taxon>Anseongella</taxon>
    </lineage>
</organism>